<evidence type="ECO:0000259" key="7">
    <source>
        <dbReference type="Pfam" id="PF02770"/>
    </source>
</evidence>
<keyword evidence="3 5" id="KW-0285">Flavoprotein</keyword>
<comment type="similarity">
    <text evidence="2 5">Belongs to the acyl-CoA dehydrogenase family.</text>
</comment>
<comment type="cofactor">
    <cofactor evidence="1 5">
        <name>FAD</name>
        <dbReference type="ChEBI" id="CHEBI:57692"/>
    </cofactor>
</comment>
<dbReference type="InterPro" id="IPR036250">
    <property type="entry name" value="AcylCo_DH-like_C"/>
</dbReference>
<feature type="domain" description="Adaptive response protein AidB N-terminal" evidence="8">
    <location>
        <begin position="16"/>
        <end position="169"/>
    </location>
</feature>
<keyword evidence="5" id="KW-0560">Oxidoreductase</keyword>
<dbReference type="InterPro" id="IPR041504">
    <property type="entry name" value="AidB_N"/>
</dbReference>
<accession>A0ABV9QU93</accession>
<dbReference type="Proteomes" id="UP001595886">
    <property type="component" value="Unassembled WGS sequence"/>
</dbReference>
<evidence type="ECO:0000256" key="1">
    <source>
        <dbReference type="ARBA" id="ARBA00001974"/>
    </source>
</evidence>
<proteinExistence type="inferred from homology"/>
<name>A0ABV9QU93_9GAMM</name>
<dbReference type="Pfam" id="PF18158">
    <property type="entry name" value="AidB_N"/>
    <property type="match status" value="1"/>
</dbReference>
<dbReference type="Gene3D" id="1.20.140.10">
    <property type="entry name" value="Butyryl-CoA Dehydrogenase, subunit A, domain 3"/>
    <property type="match status" value="1"/>
</dbReference>
<evidence type="ECO:0000256" key="3">
    <source>
        <dbReference type="ARBA" id="ARBA00022630"/>
    </source>
</evidence>
<keyword evidence="4 5" id="KW-0274">FAD</keyword>
<evidence type="ECO:0000259" key="6">
    <source>
        <dbReference type="Pfam" id="PF00441"/>
    </source>
</evidence>
<evidence type="ECO:0000256" key="4">
    <source>
        <dbReference type="ARBA" id="ARBA00022827"/>
    </source>
</evidence>
<dbReference type="InterPro" id="IPR009075">
    <property type="entry name" value="AcylCo_DH/oxidase_C"/>
</dbReference>
<comment type="caution">
    <text evidence="9">The sequence shown here is derived from an EMBL/GenBank/DDBJ whole genome shotgun (WGS) entry which is preliminary data.</text>
</comment>
<dbReference type="Pfam" id="PF02770">
    <property type="entry name" value="Acyl-CoA_dh_M"/>
    <property type="match status" value="1"/>
</dbReference>
<dbReference type="RefSeq" id="WP_380018899.1">
    <property type="nucleotide sequence ID" value="NZ_JBHSHD010000003.1"/>
</dbReference>
<protein>
    <submittedName>
        <fullName evidence="9">Acyl-CoA dehydrogenase family protein</fullName>
    </submittedName>
</protein>
<evidence type="ECO:0000256" key="5">
    <source>
        <dbReference type="RuleBase" id="RU362125"/>
    </source>
</evidence>
<dbReference type="InterPro" id="IPR006091">
    <property type="entry name" value="Acyl-CoA_Oxase/DH_mid-dom"/>
</dbReference>
<evidence type="ECO:0000313" key="10">
    <source>
        <dbReference type="Proteomes" id="UP001595886"/>
    </source>
</evidence>
<dbReference type="InterPro" id="IPR052904">
    <property type="entry name" value="Acyl-CoA_dehydrogenase-like"/>
</dbReference>
<dbReference type="Gene3D" id="6.10.250.600">
    <property type="match status" value="1"/>
</dbReference>
<dbReference type="InterPro" id="IPR006089">
    <property type="entry name" value="Acyl-CoA_DH_CS"/>
</dbReference>
<sequence>MSAPPLPPFETHLVDNQPPEFAPRDLWADDVALREALGREGAGAYTGRVAAYGRLAGDELYALSFDAHRDKPRLRTHDRYGHRIDTVEFHPNYHRILQAAVEHGVAGLSWAEAAPGAHVARAALSYLHHQVEPGTSCPLTMTHAAVPVLRHAPALREWADKVAACRYDPRDAAIAAKPGVMLGMGMTEKQGGSDVRGNRTQATPGAGAGEYTLVGHKWFFSAPMCDGFLVLAQAPGGLSCFLLPRRLPDGTRNAFRLMRLKDKLGDWSNASSEVEFTGATAWLVGAEGRGIATILEMVMLTRLDCMLGSAAQMRMALAHALHHAAHRHAFGRRLLDQPLMRNVLTDLALESEAALALAMRVARAVDASPRDAREGALARVATAIGKYWVCKRAPAFVNEAQECLGGAGYVEESILPRLYRQAPLNSIWEGSGNIQCLDVLRALSREPECGAALLAELDEARGLDAAYDAALPALKEALSPQKIEEADARRLTERLALALQAAVLLRAGSPAAPAFCRSRLRGEHGLGFGTLPAALVDEALIARAL</sequence>
<evidence type="ECO:0000259" key="8">
    <source>
        <dbReference type="Pfam" id="PF18158"/>
    </source>
</evidence>
<evidence type="ECO:0000313" key="9">
    <source>
        <dbReference type="EMBL" id="MFC4819154.1"/>
    </source>
</evidence>
<evidence type="ECO:0000256" key="2">
    <source>
        <dbReference type="ARBA" id="ARBA00009347"/>
    </source>
</evidence>
<feature type="domain" description="Acyl-CoA dehydrogenase/oxidase C-terminal" evidence="6">
    <location>
        <begin position="288"/>
        <end position="443"/>
    </location>
</feature>
<dbReference type="Pfam" id="PF00441">
    <property type="entry name" value="Acyl-CoA_dh_1"/>
    <property type="match status" value="1"/>
</dbReference>
<dbReference type="PROSITE" id="PS00072">
    <property type="entry name" value="ACYL_COA_DH_1"/>
    <property type="match status" value="1"/>
</dbReference>
<dbReference type="SUPFAM" id="SSF56645">
    <property type="entry name" value="Acyl-CoA dehydrogenase NM domain-like"/>
    <property type="match status" value="1"/>
</dbReference>
<reference evidence="10" key="1">
    <citation type="journal article" date="2019" name="Int. J. Syst. Evol. Microbiol.">
        <title>The Global Catalogue of Microorganisms (GCM) 10K type strain sequencing project: providing services to taxonomists for standard genome sequencing and annotation.</title>
        <authorList>
            <consortium name="The Broad Institute Genomics Platform"/>
            <consortium name="The Broad Institute Genome Sequencing Center for Infectious Disease"/>
            <person name="Wu L."/>
            <person name="Ma J."/>
        </authorList>
    </citation>
    <scope>NUCLEOTIDE SEQUENCE [LARGE SCALE GENOMIC DNA]</scope>
    <source>
        <strain evidence="10">CCUG 30340</strain>
    </source>
</reference>
<dbReference type="EMBL" id="JBHSHD010000003">
    <property type="protein sequence ID" value="MFC4819154.1"/>
    <property type="molecule type" value="Genomic_DNA"/>
</dbReference>
<dbReference type="PANTHER" id="PTHR42707:SF3">
    <property type="entry name" value="ACYL-COA DEHYDROGENASE AIDB-RELATED"/>
    <property type="match status" value="1"/>
</dbReference>
<dbReference type="PANTHER" id="PTHR42707">
    <property type="entry name" value="ACYL-COA DEHYDROGENASE"/>
    <property type="match status" value="1"/>
</dbReference>
<dbReference type="Gene3D" id="2.40.110.20">
    <property type="match status" value="1"/>
</dbReference>
<keyword evidence="10" id="KW-1185">Reference proteome</keyword>
<dbReference type="InterPro" id="IPR009100">
    <property type="entry name" value="AcylCoA_DH/oxidase_NM_dom_sf"/>
</dbReference>
<dbReference type="SUPFAM" id="SSF47203">
    <property type="entry name" value="Acyl-CoA dehydrogenase C-terminal domain-like"/>
    <property type="match status" value="1"/>
</dbReference>
<feature type="domain" description="Acyl-CoA oxidase/dehydrogenase middle" evidence="7">
    <location>
        <begin position="184"/>
        <end position="277"/>
    </location>
</feature>
<organism evidence="9 10">
    <name type="scientific">Dokdonella ginsengisoli</name>
    <dbReference type="NCBI Taxonomy" id="363846"/>
    <lineage>
        <taxon>Bacteria</taxon>
        <taxon>Pseudomonadati</taxon>
        <taxon>Pseudomonadota</taxon>
        <taxon>Gammaproteobacteria</taxon>
        <taxon>Lysobacterales</taxon>
        <taxon>Rhodanobacteraceae</taxon>
        <taxon>Dokdonella</taxon>
    </lineage>
</organism>
<gene>
    <name evidence="9" type="ORF">ACFO6Q_02390</name>
</gene>